<dbReference type="STRING" id="395495.Lcho_3551"/>
<evidence type="ECO:0000313" key="3">
    <source>
        <dbReference type="EMBL" id="ACB35805.1"/>
    </source>
</evidence>
<gene>
    <name evidence="3" type="ordered locus">Lcho_3551</name>
</gene>
<dbReference type="HOGENOM" id="CLU_089574_10_0_4"/>
<sequence>MKQPAPAHESAHSFEATGPATTRRSAIGRLGGLAAAAVLWPVASARAAVDAASLPEPKRTRAALYLEAREVPAFIDAQGGAARVLFLDLRTRAEAMYVGMATPVDALVPYVEHQELMTDWDAQRNIYRLEPLQDFVPEVNRRLSEKGLAKTDVVVLICRSGDRSSRGANRLADDGYTRVYSVVDGFEGDLSKDGRRSVNGWKNAGLPWSYKLDKSKLYFPRG</sequence>
<dbReference type="EMBL" id="CP001013">
    <property type="protein sequence ID" value="ACB35805.1"/>
    <property type="molecule type" value="Genomic_DNA"/>
</dbReference>
<keyword evidence="4" id="KW-1185">Reference proteome</keyword>
<proteinExistence type="predicted"/>
<dbReference type="SUPFAM" id="SSF52821">
    <property type="entry name" value="Rhodanese/Cell cycle control phosphatase"/>
    <property type="match status" value="1"/>
</dbReference>
<dbReference type="PROSITE" id="PS51318">
    <property type="entry name" value="TAT"/>
    <property type="match status" value="1"/>
</dbReference>
<organism evidence="3 4">
    <name type="scientific">Leptothrix cholodnii (strain ATCC 51168 / LMG 8142 / SP-6)</name>
    <name type="common">Leptothrix discophora (strain SP-6)</name>
    <dbReference type="NCBI Taxonomy" id="395495"/>
    <lineage>
        <taxon>Bacteria</taxon>
        <taxon>Pseudomonadati</taxon>
        <taxon>Pseudomonadota</taxon>
        <taxon>Betaproteobacteria</taxon>
        <taxon>Burkholderiales</taxon>
        <taxon>Sphaerotilaceae</taxon>
        <taxon>Leptothrix</taxon>
    </lineage>
</organism>
<feature type="domain" description="Rhodanese" evidence="2">
    <location>
        <begin position="138"/>
        <end position="198"/>
    </location>
</feature>
<evidence type="ECO:0000256" key="1">
    <source>
        <dbReference type="SAM" id="MobiDB-lite"/>
    </source>
</evidence>
<dbReference type="KEGG" id="lch:Lcho_3551"/>
<dbReference type="RefSeq" id="WP_012348552.1">
    <property type="nucleotide sequence ID" value="NC_010524.1"/>
</dbReference>
<protein>
    <recommendedName>
        <fullName evidence="2">Rhodanese domain-containing protein</fullName>
    </recommendedName>
</protein>
<dbReference type="OrthoDB" id="9789585at2"/>
<dbReference type="Pfam" id="PF00581">
    <property type="entry name" value="Rhodanese"/>
    <property type="match status" value="1"/>
</dbReference>
<evidence type="ECO:0000259" key="2">
    <source>
        <dbReference type="PROSITE" id="PS50206"/>
    </source>
</evidence>
<reference evidence="3 4" key="1">
    <citation type="submission" date="2008-03" db="EMBL/GenBank/DDBJ databases">
        <title>Complete sequence of Leptothrix cholodnii SP-6.</title>
        <authorList>
            <consortium name="US DOE Joint Genome Institute"/>
            <person name="Copeland A."/>
            <person name="Lucas S."/>
            <person name="Lapidus A."/>
            <person name="Glavina del Rio T."/>
            <person name="Dalin E."/>
            <person name="Tice H."/>
            <person name="Bruce D."/>
            <person name="Goodwin L."/>
            <person name="Pitluck S."/>
            <person name="Chertkov O."/>
            <person name="Brettin T."/>
            <person name="Detter J.C."/>
            <person name="Han C."/>
            <person name="Kuske C.R."/>
            <person name="Schmutz J."/>
            <person name="Larimer F."/>
            <person name="Land M."/>
            <person name="Hauser L."/>
            <person name="Kyrpides N."/>
            <person name="Lykidis A."/>
            <person name="Emerson D."/>
            <person name="Richardson P."/>
        </authorList>
    </citation>
    <scope>NUCLEOTIDE SEQUENCE [LARGE SCALE GENOMIC DNA]</scope>
    <source>
        <strain evidence="4">ATCC 51168 / LMG 8142 / SP-6</strain>
    </source>
</reference>
<evidence type="ECO:0000313" key="4">
    <source>
        <dbReference type="Proteomes" id="UP000001693"/>
    </source>
</evidence>
<dbReference type="Gene3D" id="3.40.250.10">
    <property type="entry name" value="Rhodanese-like domain"/>
    <property type="match status" value="1"/>
</dbReference>
<dbReference type="Proteomes" id="UP000001693">
    <property type="component" value="Chromosome"/>
</dbReference>
<dbReference type="InterPro" id="IPR001763">
    <property type="entry name" value="Rhodanese-like_dom"/>
</dbReference>
<accession>B1Y4A4</accession>
<feature type="region of interest" description="Disordered" evidence="1">
    <location>
        <begin position="1"/>
        <end position="20"/>
    </location>
</feature>
<name>B1Y4A4_LEPCP</name>
<dbReference type="InterPro" id="IPR036873">
    <property type="entry name" value="Rhodanese-like_dom_sf"/>
</dbReference>
<dbReference type="AlphaFoldDB" id="B1Y4A4"/>
<dbReference type="eggNOG" id="COG0607">
    <property type="taxonomic scope" value="Bacteria"/>
</dbReference>
<dbReference type="InterPro" id="IPR006311">
    <property type="entry name" value="TAT_signal"/>
</dbReference>
<dbReference type="PROSITE" id="PS50206">
    <property type="entry name" value="RHODANESE_3"/>
    <property type="match status" value="1"/>
</dbReference>